<evidence type="ECO:0000313" key="6">
    <source>
        <dbReference type="Proteomes" id="UP000294772"/>
    </source>
</evidence>
<dbReference type="PANTHER" id="PTHR43155:SF2">
    <property type="entry name" value="CYCLIC DI-GMP PHOSPHODIESTERASE PA4108"/>
    <property type="match status" value="1"/>
</dbReference>
<dbReference type="PROSITE" id="PS51832">
    <property type="entry name" value="HD_GYP"/>
    <property type="match status" value="1"/>
</dbReference>
<keyword evidence="5" id="KW-1185">Reference proteome</keyword>
<dbReference type="PANTHER" id="PTHR43155">
    <property type="entry name" value="CYCLIC DI-GMP PHOSPHODIESTERASE PA4108-RELATED"/>
    <property type="match status" value="1"/>
</dbReference>
<dbReference type="Proteomes" id="UP000294772">
    <property type="component" value="Unassembled WGS sequence"/>
</dbReference>
<dbReference type="InterPro" id="IPR037522">
    <property type="entry name" value="HD_GYP_dom"/>
</dbReference>
<evidence type="ECO:0000313" key="4">
    <source>
        <dbReference type="EMBL" id="TCP08090.1"/>
    </source>
</evidence>
<feature type="region of interest" description="Disordered" evidence="1">
    <location>
        <begin position="73"/>
        <end position="93"/>
    </location>
</feature>
<dbReference type="CDD" id="cd00077">
    <property type="entry name" value="HDc"/>
    <property type="match status" value="1"/>
</dbReference>
<gene>
    <name evidence="3" type="ORF">C1702_08315</name>
    <name evidence="4" type="ORF">EV676_103122</name>
</gene>
<evidence type="ECO:0000313" key="3">
    <source>
        <dbReference type="EMBL" id="PPE70250.1"/>
    </source>
</evidence>
<organism evidence="3 5">
    <name type="scientific">Caldimonas thermodepolymerans</name>
    <dbReference type="NCBI Taxonomy" id="215580"/>
    <lineage>
        <taxon>Bacteria</taxon>
        <taxon>Pseudomonadati</taxon>
        <taxon>Pseudomonadota</taxon>
        <taxon>Betaproteobacteria</taxon>
        <taxon>Burkholderiales</taxon>
        <taxon>Sphaerotilaceae</taxon>
        <taxon>Caldimonas</taxon>
    </lineage>
</organism>
<dbReference type="Proteomes" id="UP000239406">
    <property type="component" value="Unassembled WGS sequence"/>
</dbReference>
<dbReference type="Gene3D" id="1.10.3210.10">
    <property type="entry name" value="Hypothetical protein af1432"/>
    <property type="match status" value="1"/>
</dbReference>
<accession>A0A2S5T5H9</accession>
<dbReference type="OrthoDB" id="9764808at2"/>
<proteinExistence type="predicted"/>
<dbReference type="Pfam" id="PF13487">
    <property type="entry name" value="HD_5"/>
    <property type="match status" value="1"/>
</dbReference>
<feature type="domain" description="HD-GYP" evidence="2">
    <location>
        <begin position="145"/>
        <end position="342"/>
    </location>
</feature>
<dbReference type="SUPFAM" id="SSF109604">
    <property type="entry name" value="HD-domain/PDEase-like"/>
    <property type="match status" value="1"/>
</dbReference>
<comment type="caution">
    <text evidence="3">The sequence shown here is derived from an EMBL/GenBank/DDBJ whole genome shotgun (WGS) entry which is preliminary data.</text>
</comment>
<reference evidence="3 5" key="1">
    <citation type="submission" date="2018-02" db="EMBL/GenBank/DDBJ databases">
        <title>Reclassifiation of [Polyangium] brachysporum DSM 7029 as Guopingzhaonella breviflexa gen. nov., sp. nov., a member of the family Comamonadaceae.</title>
        <authorList>
            <person name="Tang B."/>
        </authorList>
    </citation>
    <scope>NUCLEOTIDE SEQUENCE [LARGE SCALE GENOMIC DNA]</scope>
    <source>
        <strain evidence="3 5">DSM 15344</strain>
    </source>
</reference>
<evidence type="ECO:0000313" key="5">
    <source>
        <dbReference type="Proteomes" id="UP000239406"/>
    </source>
</evidence>
<protein>
    <submittedName>
        <fullName evidence="3 4">Phosphodiesterase</fullName>
    </submittedName>
</protein>
<reference evidence="4 6" key="2">
    <citation type="submission" date="2019-03" db="EMBL/GenBank/DDBJ databases">
        <title>Genomic Encyclopedia of Type Strains, Phase IV (KMG-IV): sequencing the most valuable type-strain genomes for metagenomic binning, comparative biology and taxonomic classification.</title>
        <authorList>
            <person name="Goeker M."/>
        </authorList>
    </citation>
    <scope>NUCLEOTIDE SEQUENCE [LARGE SCALE GENOMIC DNA]</scope>
    <source>
        <strain evidence="4 6">DSM 15264</strain>
    </source>
</reference>
<dbReference type="GO" id="GO:0008081">
    <property type="term" value="F:phosphoric diester hydrolase activity"/>
    <property type="evidence" value="ECO:0007669"/>
    <property type="project" value="UniProtKB-ARBA"/>
</dbReference>
<name>A0A2S5T5H9_9BURK</name>
<dbReference type="AlphaFoldDB" id="A0A2S5T5H9"/>
<dbReference type="RefSeq" id="WP_104357225.1">
    <property type="nucleotide sequence ID" value="NZ_CP064338.1"/>
</dbReference>
<dbReference type="Pfam" id="PF11871">
    <property type="entry name" value="DUF3391"/>
    <property type="match status" value="1"/>
</dbReference>
<dbReference type="EMBL" id="PSNY01000007">
    <property type="protein sequence ID" value="PPE70250.1"/>
    <property type="molecule type" value="Genomic_DNA"/>
</dbReference>
<dbReference type="SMART" id="SM00471">
    <property type="entry name" value="HDc"/>
    <property type="match status" value="1"/>
</dbReference>
<feature type="compositionally biased region" description="Low complexity" evidence="1">
    <location>
        <begin position="73"/>
        <end position="82"/>
    </location>
</feature>
<evidence type="ECO:0000256" key="1">
    <source>
        <dbReference type="SAM" id="MobiDB-lite"/>
    </source>
</evidence>
<dbReference type="InterPro" id="IPR021812">
    <property type="entry name" value="DUF3391"/>
</dbReference>
<sequence>MSLSAPSPTRKKVRVEQLRPGMFVLELCGAWLDHPFWRTSFLLKDQADLERLRQSPVREVWIDIARGLDVAPEAPAPARGDAAPPPPVKPVRTVPEKVPLEEEIGRARKICMRACREVGGLFQQARMGQALRTAPVVELVEDITASVLRSPSALVSLARLKTKDDYTYLHSVSVCALMVSLGRQLGLPEPELREVGLAGLLHDLGKAAIPLEILNKPGRLTDEEFALVKEHPRAGHAMLSDAGVTSDSALDVCLHHHERIDGRGYPDGLAGEAISLHARMGAVCDVYDAITSDRPYKAGWHPAEAIRRMAQWTKEGHFDERVFQAFVKCIGIYPTGSLVKLQSGRLAVVLEQRESSLLTPRVKVFFSTRSNLHIPPEEIDLASSLVRDRIVSQENPEDWGFRHLDELWAGPPARPA</sequence>
<evidence type="ECO:0000259" key="2">
    <source>
        <dbReference type="PROSITE" id="PS51832"/>
    </source>
</evidence>
<dbReference type="InterPro" id="IPR003607">
    <property type="entry name" value="HD/PDEase_dom"/>
</dbReference>
<dbReference type="EMBL" id="SLXF01000003">
    <property type="protein sequence ID" value="TCP08090.1"/>
    <property type="molecule type" value="Genomic_DNA"/>
</dbReference>